<dbReference type="InterPro" id="IPR001752">
    <property type="entry name" value="Kinesin_motor_dom"/>
</dbReference>
<evidence type="ECO:0000313" key="16">
    <source>
        <dbReference type="Proteomes" id="UP000708208"/>
    </source>
</evidence>
<keyword evidence="4 10" id="KW-0547">Nucleotide-binding</keyword>
<organism evidence="15 16">
    <name type="scientific">Allacma fusca</name>
    <dbReference type="NCBI Taxonomy" id="39272"/>
    <lineage>
        <taxon>Eukaryota</taxon>
        <taxon>Metazoa</taxon>
        <taxon>Ecdysozoa</taxon>
        <taxon>Arthropoda</taxon>
        <taxon>Hexapoda</taxon>
        <taxon>Collembola</taxon>
        <taxon>Symphypleona</taxon>
        <taxon>Sminthuridae</taxon>
        <taxon>Allacma</taxon>
    </lineage>
</organism>
<gene>
    <name evidence="15" type="ORF">AFUS01_LOCUS34361</name>
</gene>
<feature type="compositionally biased region" description="Acidic residues" evidence="13">
    <location>
        <begin position="382"/>
        <end position="391"/>
    </location>
</feature>
<feature type="region of interest" description="Disordered" evidence="13">
    <location>
        <begin position="362"/>
        <end position="391"/>
    </location>
</feature>
<name>A0A8J2PWB0_9HEXA</name>
<keyword evidence="2" id="KW-0963">Cytoplasm</keyword>
<dbReference type="GO" id="GO:0003777">
    <property type="term" value="F:microtubule motor activity"/>
    <property type="evidence" value="ECO:0007669"/>
    <property type="project" value="InterPro"/>
</dbReference>
<dbReference type="Pfam" id="PF00225">
    <property type="entry name" value="Kinesin"/>
    <property type="match status" value="1"/>
</dbReference>
<protein>
    <recommendedName>
        <fullName evidence="11">Kinesin-like protein</fullName>
    </recommendedName>
</protein>
<evidence type="ECO:0000256" key="13">
    <source>
        <dbReference type="SAM" id="MobiDB-lite"/>
    </source>
</evidence>
<comment type="similarity">
    <text evidence="10 11">Belongs to the TRAFAC class myosin-kinesin ATPase superfamily. Kinesin family.</text>
</comment>
<keyword evidence="5 10" id="KW-0067">ATP-binding</keyword>
<dbReference type="OrthoDB" id="3176171at2759"/>
<dbReference type="GO" id="GO:0008017">
    <property type="term" value="F:microtubule binding"/>
    <property type="evidence" value="ECO:0007669"/>
    <property type="project" value="InterPro"/>
</dbReference>
<dbReference type="GO" id="GO:0005874">
    <property type="term" value="C:microtubule"/>
    <property type="evidence" value="ECO:0007669"/>
    <property type="project" value="UniProtKB-KW"/>
</dbReference>
<dbReference type="PANTHER" id="PTHR47969">
    <property type="entry name" value="CHROMOSOME-ASSOCIATED KINESIN KIF4A-RELATED"/>
    <property type="match status" value="1"/>
</dbReference>
<comment type="subcellular location">
    <subcellularLocation>
        <location evidence="1">Cytoplasm</location>
        <location evidence="1">Cytoskeleton</location>
    </subcellularLocation>
</comment>
<dbReference type="SMART" id="SM00129">
    <property type="entry name" value="KISc"/>
    <property type="match status" value="1"/>
</dbReference>
<dbReference type="GO" id="GO:0005524">
    <property type="term" value="F:ATP binding"/>
    <property type="evidence" value="ECO:0007669"/>
    <property type="project" value="UniProtKB-UniRule"/>
</dbReference>
<evidence type="ECO:0000256" key="5">
    <source>
        <dbReference type="ARBA" id="ARBA00022840"/>
    </source>
</evidence>
<evidence type="ECO:0000256" key="10">
    <source>
        <dbReference type="PROSITE-ProRule" id="PRU00283"/>
    </source>
</evidence>
<comment type="function">
    <text evidence="9">Plus-end directed microtubule motor that may be used for anterograde axonal transport and could conceivably move cargos in fly neurons different than those moved by kinesin heavy chain or other plus-end directed motors.</text>
</comment>
<reference evidence="15" key="1">
    <citation type="submission" date="2021-06" db="EMBL/GenBank/DDBJ databases">
        <authorList>
            <person name="Hodson N. C."/>
            <person name="Mongue J. A."/>
            <person name="Jaron S. K."/>
        </authorList>
    </citation>
    <scope>NUCLEOTIDE SEQUENCE</scope>
</reference>
<keyword evidence="7 10" id="KW-0505">Motor protein</keyword>
<sequence>MTEENVRVVVRVRPLSTKEVEKGCKSIAKVDPTGRRIDVVNPVDSKKLTFCFDALFQDAEQAEIYNQIARPLVQNVLEGYNATIFAYGQTGTGKTYTMEGEPTPEKKGIIPNSFAQIFTSISKAPPETRFLVRVSHLEIYNEEVRDLLSKDHEKKLDLKEASDRGVYVKDLSSFVVRNAADMDRIMELGNRNRSVASTNMNATSSRSHAIFTITVECSTEVGNSVKGRSIRMGKLNLVDLAGSERLSKTGATGKRLKEATKINWSLSNLGNVISALVEGSSHVPYRNSKLTRLLQDSLGGNAKTVMCANVGPADYNYEETINTLRYAHRAKSIKNHASINEDPKDALLRQFETEIEKLRRQLEEQGTDGDPADPDSLTPGSGDDDEDDEETEFLSGNVTEFLNPVPPEALTGIKGELETQEKISSSIGEVAKHRRQALNALKDQVQTWKQQEQQKASLQDRYKSIRKKILVGGENLLDKSQQQEQLLQHSMQELEQKKEEEKQLTSKLETQQAETAEAEEKIMGLQEQTNSLNKKLKKVWNQYHVVKTELEQVRQEYQTENAYIPGPYQTLIEDNCSWSEDVGDWSLNCIAYAGNNIQRFNAEDDETELKKQLQSVDLSNVYIKPEIDEQQAEPILPATGRADERPSTRGSGKIPRRQQAVQNCRW</sequence>
<evidence type="ECO:0000256" key="9">
    <source>
        <dbReference type="ARBA" id="ARBA00060187"/>
    </source>
</evidence>
<evidence type="ECO:0000256" key="3">
    <source>
        <dbReference type="ARBA" id="ARBA00022701"/>
    </source>
</evidence>
<dbReference type="FunFam" id="3.40.850.10:FF:000029">
    <property type="entry name" value="Kinesin-like protein KIF17"/>
    <property type="match status" value="1"/>
</dbReference>
<feature type="binding site" evidence="10">
    <location>
        <begin position="88"/>
        <end position="95"/>
    </location>
    <ligand>
        <name>ATP</name>
        <dbReference type="ChEBI" id="CHEBI:30616"/>
    </ligand>
</feature>
<keyword evidence="8" id="KW-0206">Cytoskeleton</keyword>
<evidence type="ECO:0000256" key="12">
    <source>
        <dbReference type="SAM" id="Coils"/>
    </source>
</evidence>
<feature type="coiled-coil region" evidence="12">
    <location>
        <begin position="448"/>
        <end position="535"/>
    </location>
</feature>
<dbReference type="GO" id="GO:0007018">
    <property type="term" value="P:microtubule-based movement"/>
    <property type="evidence" value="ECO:0007669"/>
    <property type="project" value="InterPro"/>
</dbReference>
<evidence type="ECO:0000256" key="2">
    <source>
        <dbReference type="ARBA" id="ARBA00022490"/>
    </source>
</evidence>
<keyword evidence="3 11" id="KW-0493">Microtubule</keyword>
<dbReference type="PROSITE" id="PS00411">
    <property type="entry name" value="KINESIN_MOTOR_1"/>
    <property type="match status" value="1"/>
</dbReference>
<evidence type="ECO:0000313" key="15">
    <source>
        <dbReference type="EMBL" id="CAG7824190.1"/>
    </source>
</evidence>
<dbReference type="EMBL" id="CAJVCH010531963">
    <property type="protein sequence ID" value="CAG7824190.1"/>
    <property type="molecule type" value="Genomic_DNA"/>
</dbReference>
<feature type="domain" description="Kinesin motor" evidence="14">
    <location>
        <begin position="5"/>
        <end position="333"/>
    </location>
</feature>
<keyword evidence="6 12" id="KW-0175">Coiled coil</keyword>
<evidence type="ECO:0000259" key="14">
    <source>
        <dbReference type="PROSITE" id="PS50067"/>
    </source>
</evidence>
<evidence type="ECO:0000256" key="8">
    <source>
        <dbReference type="ARBA" id="ARBA00023212"/>
    </source>
</evidence>
<evidence type="ECO:0000256" key="6">
    <source>
        <dbReference type="ARBA" id="ARBA00023054"/>
    </source>
</evidence>
<comment type="caution">
    <text evidence="15">The sequence shown here is derived from an EMBL/GenBank/DDBJ whole genome shotgun (WGS) entry which is preliminary data.</text>
</comment>
<accession>A0A8J2PWB0</accession>
<evidence type="ECO:0000256" key="1">
    <source>
        <dbReference type="ARBA" id="ARBA00004245"/>
    </source>
</evidence>
<evidence type="ECO:0000256" key="11">
    <source>
        <dbReference type="RuleBase" id="RU000394"/>
    </source>
</evidence>
<keyword evidence="16" id="KW-1185">Reference proteome</keyword>
<dbReference type="PROSITE" id="PS50067">
    <property type="entry name" value="KINESIN_MOTOR_2"/>
    <property type="match status" value="1"/>
</dbReference>
<evidence type="ECO:0000256" key="7">
    <source>
        <dbReference type="ARBA" id="ARBA00023175"/>
    </source>
</evidence>
<feature type="region of interest" description="Disordered" evidence="13">
    <location>
        <begin position="629"/>
        <end position="666"/>
    </location>
</feature>
<evidence type="ECO:0000256" key="4">
    <source>
        <dbReference type="ARBA" id="ARBA00022741"/>
    </source>
</evidence>
<dbReference type="Proteomes" id="UP000708208">
    <property type="component" value="Unassembled WGS sequence"/>
</dbReference>
<dbReference type="InterPro" id="IPR019821">
    <property type="entry name" value="Kinesin_motor_CS"/>
</dbReference>
<dbReference type="InterPro" id="IPR027640">
    <property type="entry name" value="Kinesin-like_fam"/>
</dbReference>
<dbReference type="AlphaFoldDB" id="A0A8J2PWB0"/>
<proteinExistence type="inferred from homology"/>